<dbReference type="Proteomes" id="UP000293952">
    <property type="component" value="Unassembled WGS sequence"/>
</dbReference>
<organism evidence="1 2">
    <name type="scientific">Brumimicrobium glaciale</name>
    <dbReference type="NCBI Taxonomy" id="200475"/>
    <lineage>
        <taxon>Bacteria</taxon>
        <taxon>Pseudomonadati</taxon>
        <taxon>Bacteroidota</taxon>
        <taxon>Flavobacteriia</taxon>
        <taxon>Flavobacteriales</taxon>
        <taxon>Crocinitomicaceae</taxon>
        <taxon>Brumimicrobium</taxon>
    </lineage>
</organism>
<gene>
    <name evidence="1" type="ORF">ERX46_05480</name>
</gene>
<keyword evidence="2" id="KW-1185">Reference proteome</keyword>
<reference evidence="1 2" key="1">
    <citation type="submission" date="2019-02" db="EMBL/GenBank/DDBJ databases">
        <title>Genome sequence of the sea-ice species Brumimicrobium glaciale.</title>
        <authorList>
            <person name="Bowman J.P."/>
        </authorList>
    </citation>
    <scope>NUCLEOTIDE SEQUENCE [LARGE SCALE GENOMIC DNA]</scope>
    <source>
        <strain evidence="1 2">IC156</strain>
    </source>
</reference>
<dbReference type="EMBL" id="SETE01000002">
    <property type="protein sequence ID" value="RYM34827.1"/>
    <property type="molecule type" value="Genomic_DNA"/>
</dbReference>
<protein>
    <submittedName>
        <fullName evidence="1">Uncharacterized protein</fullName>
    </submittedName>
</protein>
<evidence type="ECO:0000313" key="2">
    <source>
        <dbReference type="Proteomes" id="UP000293952"/>
    </source>
</evidence>
<name>A0A4Q4KPN9_9FLAO</name>
<sequence length="81" mass="9245">MRSKMALVSGFGCAVMERGPSTSYSPQDNCNQRRLLRILHFKKLLDYHFNLHQLALNISSEQLSLWRACPEIIGRDTEGGH</sequence>
<proteinExistence type="predicted"/>
<comment type="caution">
    <text evidence="1">The sequence shown here is derived from an EMBL/GenBank/DDBJ whole genome shotgun (WGS) entry which is preliminary data.</text>
</comment>
<evidence type="ECO:0000313" key="1">
    <source>
        <dbReference type="EMBL" id="RYM34827.1"/>
    </source>
</evidence>
<dbReference type="RefSeq" id="WP_130092835.1">
    <property type="nucleotide sequence ID" value="NZ_SETE01000002.1"/>
</dbReference>
<accession>A0A4Q4KPN9</accession>
<dbReference type="AlphaFoldDB" id="A0A4Q4KPN9"/>